<dbReference type="GO" id="GO:0005576">
    <property type="term" value="C:extracellular region"/>
    <property type="evidence" value="ECO:0007669"/>
    <property type="project" value="UniProtKB-SubCell"/>
</dbReference>
<evidence type="ECO:0000256" key="3">
    <source>
        <dbReference type="ARBA" id="ARBA00022525"/>
    </source>
</evidence>
<evidence type="ECO:0000256" key="1">
    <source>
        <dbReference type="ARBA" id="ARBA00004340"/>
    </source>
</evidence>
<keyword evidence="7" id="KW-1185">Reference proteome</keyword>
<gene>
    <name evidence="6" type="ORF">FCALED_LOCUS12857</name>
</gene>
<dbReference type="GO" id="GO:0043657">
    <property type="term" value="C:host cell"/>
    <property type="evidence" value="ECO:0007669"/>
    <property type="project" value="UniProtKB-SubCell"/>
</dbReference>
<evidence type="ECO:0000256" key="2">
    <source>
        <dbReference type="ARBA" id="ARBA00004613"/>
    </source>
</evidence>
<comment type="caution">
    <text evidence="6">The sequence shown here is derived from an EMBL/GenBank/DDBJ whole genome shotgun (WGS) entry which is preliminary data.</text>
</comment>
<dbReference type="SUPFAM" id="SSF52540">
    <property type="entry name" value="P-loop containing nucleoside triphosphate hydrolases"/>
    <property type="match status" value="1"/>
</dbReference>
<feature type="region of interest" description="Disordered" evidence="4">
    <location>
        <begin position="808"/>
        <end position="842"/>
    </location>
</feature>
<keyword evidence="3" id="KW-0964">Secreted</keyword>
<accession>A0A9N9HK19</accession>
<dbReference type="Proteomes" id="UP000789570">
    <property type="component" value="Unassembled WGS sequence"/>
</dbReference>
<dbReference type="Pfam" id="PF20147">
    <property type="entry name" value="Crinkler"/>
    <property type="match status" value="1"/>
</dbReference>
<feature type="domain" description="Crinkler effector protein N-terminal" evidence="5">
    <location>
        <begin position="50"/>
        <end position="139"/>
    </location>
</feature>
<comment type="subcellular location">
    <subcellularLocation>
        <location evidence="1">Host cell</location>
    </subcellularLocation>
    <subcellularLocation>
        <location evidence="2">Secreted</location>
    </subcellularLocation>
</comment>
<protein>
    <submittedName>
        <fullName evidence="6">7249_t:CDS:1</fullName>
    </submittedName>
</protein>
<feature type="compositionally biased region" description="Acidic residues" evidence="4">
    <location>
        <begin position="825"/>
        <end position="842"/>
    </location>
</feature>
<organism evidence="6 7">
    <name type="scientific">Funneliformis caledonium</name>
    <dbReference type="NCBI Taxonomy" id="1117310"/>
    <lineage>
        <taxon>Eukaryota</taxon>
        <taxon>Fungi</taxon>
        <taxon>Fungi incertae sedis</taxon>
        <taxon>Mucoromycota</taxon>
        <taxon>Glomeromycotina</taxon>
        <taxon>Glomeromycetes</taxon>
        <taxon>Glomerales</taxon>
        <taxon>Glomeraceae</taxon>
        <taxon>Funneliformis</taxon>
    </lineage>
</organism>
<evidence type="ECO:0000313" key="7">
    <source>
        <dbReference type="Proteomes" id="UP000789570"/>
    </source>
</evidence>
<dbReference type="InterPro" id="IPR045379">
    <property type="entry name" value="Crinkler_N"/>
</dbReference>
<dbReference type="OrthoDB" id="2377236at2759"/>
<dbReference type="EMBL" id="CAJVPQ010006774">
    <property type="protein sequence ID" value="CAG8689082.1"/>
    <property type="molecule type" value="Genomic_DNA"/>
</dbReference>
<evidence type="ECO:0000259" key="5">
    <source>
        <dbReference type="Pfam" id="PF20147"/>
    </source>
</evidence>
<name>A0A9N9HK19_9GLOM</name>
<dbReference type="InterPro" id="IPR027417">
    <property type="entry name" value="P-loop_NTPase"/>
</dbReference>
<dbReference type="AlphaFoldDB" id="A0A9N9HK19"/>
<feature type="region of interest" description="Disordered" evidence="4">
    <location>
        <begin position="949"/>
        <end position="968"/>
    </location>
</feature>
<reference evidence="6" key="1">
    <citation type="submission" date="2021-06" db="EMBL/GenBank/DDBJ databases">
        <authorList>
            <person name="Kallberg Y."/>
            <person name="Tangrot J."/>
            <person name="Rosling A."/>
        </authorList>
    </citation>
    <scope>NUCLEOTIDE SEQUENCE</scope>
    <source>
        <strain evidence="6">UK204</strain>
    </source>
</reference>
<proteinExistence type="predicted"/>
<sequence length="968" mass="111328">MNRYRSSGSSVQTGIEGIFPPENTRLYTNHTENTERSLFNILLKGEIPAKRSLFAVPITNEFTIGSQLRSAIYKIKEKTFTNVDENKLVLWKVKIPINDKNMSILDEASREELFPADAIPEDYRKQQPPEVKIIHIIVEKPPPVTTISSMHIIPDEVKIEIKNKVIKTFPHMNILSIDQLIDALALIWDIEALESGSTVSQNDPYVELRTAPSFFKISLPRGITERTFTKVDLCLPSYNISGENYHNPFYDDPQFRETVSFVQKKIEERPKDIIVLAGVSGGGKTSTTFGIAVQRWSIYIDFSPIIGYYGVHLITELEEIRRVKPKFELDDQQIDAFRMLDIAILSRGLLLIKMIIEKKFSTPKEWLLAQLQMNDSETRSILRLRKYDPDTIIILIKKINACLKLANLTLIFDESQVLCSSEYGKYKGSNRGKTWNLLQGYVAHLLQFPVTCLLAGTYMHMASGISLVTSVGKDSNLQTHIVLKLPFLSHDDVLRNLDAVIDLEHVKTETRDLLANLLKGRPRNCASFVRLLISMPRSNGKTKDQVLRELIPLWQHEICFSMADYLVNACEYFGADNLNSEKAIMDVLRLRVFYNHKFKEAIELLQLSIIPCQSPECIVLKYNSKFDHEIEINTSFESYLIDSTKLFLERKRNKKMIDVFVDNIIMLNNVTSIGNEFDVVFITAIIEKRNRYVREELDKWKNGQQFDLPSWITPKMKFITTSNLSNSVHITQYVKNIMTYSSYAIQPEQRSGSDVILSLMDENDEQNVVLLSAGCTVSSSDSITRKKVKDQLIKSCLRFQYMECPTNTPKKKPKRLKIGPSADLPNDDTANEEDNLEGEEDEEYGQDLNYVGLDYDLDYTENTKNYQISEFSNHKQINTFIRNRKHIYVSVELPHRAGIKAGNKAGKRSELFRLNEYGDLVIIVDDRNMKHVFGETIERLVENLRQRDKNQGSFKKRKNQEYSMDQTE</sequence>
<evidence type="ECO:0000256" key="4">
    <source>
        <dbReference type="SAM" id="MobiDB-lite"/>
    </source>
</evidence>
<evidence type="ECO:0000313" key="6">
    <source>
        <dbReference type="EMBL" id="CAG8689082.1"/>
    </source>
</evidence>